<dbReference type="Pfam" id="PF05922">
    <property type="entry name" value="Inhibitor_I9"/>
    <property type="match status" value="1"/>
</dbReference>
<feature type="domain" description="Subtilisin-like protease fibronectin type-III" evidence="12">
    <location>
        <begin position="616"/>
        <end position="713"/>
    </location>
</feature>
<dbReference type="InterPro" id="IPR037045">
    <property type="entry name" value="S8pro/Inhibitor_I9_sf"/>
</dbReference>
<dbReference type="Proteomes" id="UP001318860">
    <property type="component" value="Unassembled WGS sequence"/>
</dbReference>
<comment type="similarity">
    <text evidence="2 8">Belongs to the peptidase S8 family.</text>
</comment>
<reference evidence="13 14" key="1">
    <citation type="journal article" date="2021" name="Comput. Struct. Biotechnol. J.">
        <title>De novo genome assembly of the potent medicinal plant Rehmannia glutinosa using nanopore technology.</title>
        <authorList>
            <person name="Ma L."/>
            <person name="Dong C."/>
            <person name="Song C."/>
            <person name="Wang X."/>
            <person name="Zheng X."/>
            <person name="Niu Y."/>
            <person name="Chen S."/>
            <person name="Feng W."/>
        </authorList>
    </citation>
    <scope>NUCLEOTIDE SEQUENCE [LARGE SCALE GENOMIC DNA]</scope>
    <source>
        <strain evidence="13">DH-2019</strain>
    </source>
</reference>
<feature type="active site" description="Charge relay system" evidence="8">
    <location>
        <position position="501"/>
    </location>
</feature>
<gene>
    <name evidence="13" type="ORF">DH2020_028581</name>
</gene>
<dbReference type="Gene3D" id="3.30.70.80">
    <property type="entry name" value="Peptidase S8 propeptide/proteinase inhibitor I9"/>
    <property type="match status" value="1"/>
</dbReference>
<dbReference type="InterPro" id="IPR041469">
    <property type="entry name" value="Subtilisin-like_FN3"/>
</dbReference>
<keyword evidence="3 8" id="KW-0645">Protease</keyword>
<dbReference type="CDD" id="cd04852">
    <property type="entry name" value="Peptidases_S8_3"/>
    <property type="match status" value="1"/>
</dbReference>
<protein>
    <submittedName>
        <fullName evidence="13">Uncharacterized protein</fullName>
    </submittedName>
</protein>
<dbReference type="SUPFAM" id="SSF52743">
    <property type="entry name" value="Subtilisin-like"/>
    <property type="match status" value="1"/>
</dbReference>
<evidence type="ECO:0000256" key="3">
    <source>
        <dbReference type="ARBA" id="ARBA00022670"/>
    </source>
</evidence>
<dbReference type="PROSITE" id="PS51892">
    <property type="entry name" value="SUBTILASE"/>
    <property type="match status" value="1"/>
</dbReference>
<evidence type="ECO:0000256" key="6">
    <source>
        <dbReference type="ARBA" id="ARBA00022825"/>
    </source>
</evidence>
<evidence type="ECO:0000256" key="4">
    <source>
        <dbReference type="ARBA" id="ARBA00022729"/>
    </source>
</evidence>
<evidence type="ECO:0000256" key="8">
    <source>
        <dbReference type="PROSITE-ProRule" id="PRU01240"/>
    </source>
</evidence>
<feature type="domain" description="Inhibitor I9" evidence="11">
    <location>
        <begin position="26"/>
        <end position="102"/>
    </location>
</feature>
<dbReference type="PRINTS" id="PR00723">
    <property type="entry name" value="SUBTILISIN"/>
</dbReference>
<evidence type="ECO:0000313" key="14">
    <source>
        <dbReference type="Proteomes" id="UP001318860"/>
    </source>
</evidence>
<evidence type="ECO:0000256" key="1">
    <source>
        <dbReference type="ARBA" id="ARBA00004613"/>
    </source>
</evidence>
<dbReference type="InterPro" id="IPR036852">
    <property type="entry name" value="Peptidase_S8/S53_dom_sf"/>
</dbReference>
<dbReference type="Gene3D" id="3.40.50.200">
    <property type="entry name" value="Peptidase S8/S53 domain"/>
    <property type="match status" value="1"/>
</dbReference>
<organism evidence="13 14">
    <name type="scientific">Rehmannia glutinosa</name>
    <name type="common">Chinese foxglove</name>
    <dbReference type="NCBI Taxonomy" id="99300"/>
    <lineage>
        <taxon>Eukaryota</taxon>
        <taxon>Viridiplantae</taxon>
        <taxon>Streptophyta</taxon>
        <taxon>Embryophyta</taxon>
        <taxon>Tracheophyta</taxon>
        <taxon>Spermatophyta</taxon>
        <taxon>Magnoliopsida</taxon>
        <taxon>eudicotyledons</taxon>
        <taxon>Gunneridae</taxon>
        <taxon>Pentapetalae</taxon>
        <taxon>asterids</taxon>
        <taxon>lamiids</taxon>
        <taxon>Lamiales</taxon>
        <taxon>Orobanchaceae</taxon>
        <taxon>Rehmannieae</taxon>
        <taxon>Rehmannia</taxon>
    </lineage>
</organism>
<keyword evidence="5 8" id="KW-0378">Hydrolase</keyword>
<evidence type="ECO:0000259" key="12">
    <source>
        <dbReference type="Pfam" id="PF17766"/>
    </source>
</evidence>
<proteinExistence type="inferred from homology"/>
<feature type="active site" description="Charge relay system" evidence="8">
    <location>
        <position position="196"/>
    </location>
</feature>
<evidence type="ECO:0000256" key="7">
    <source>
        <dbReference type="ARBA" id="ARBA00023180"/>
    </source>
</evidence>
<feature type="active site" description="Charge relay system" evidence="8">
    <location>
        <position position="135"/>
    </location>
</feature>
<dbReference type="EMBL" id="JABTTQ020000822">
    <property type="protein sequence ID" value="KAK6137655.1"/>
    <property type="molecule type" value="Genomic_DNA"/>
</dbReference>
<dbReference type="InterPro" id="IPR010259">
    <property type="entry name" value="S8pro/Inhibitor_I9"/>
</dbReference>
<dbReference type="Pfam" id="PF17766">
    <property type="entry name" value="fn3_6"/>
    <property type="match status" value="1"/>
</dbReference>
<dbReference type="PANTHER" id="PTHR10795">
    <property type="entry name" value="PROPROTEIN CONVERTASE SUBTILISIN/KEXIN"/>
    <property type="match status" value="1"/>
</dbReference>
<sequence>MSPIILLSIILTFIFHPTLANSNLETYIVHLSLPEVRFFEQSGNLESWYHSFLPDRDLSRIVHTYRHVINGFAAKLTPRELEEMEKQDGFLYARPAKKYTLHTTRTPAFLGLNQSEGVWPGAANFGKGVIIGVLDTGITPSHPSFDDKGMPPPPAKWKGKCEFKKEACNNKLIGARSIIDDDDGEEGWTPLDRHGHGTHTASTAAGNFVPGANLFGQANGTASGLAPLAHLAIYKICCSDSAVLAAIDAAIDDGVDVLSMSIGEEHSSPFYEDVIAIGSFAAMKKGIFVSCSAGNSGPKSHSLVNGAPWILTVGASTTDRKIAFVAKLGNRDEIEGEALIAHPNFPATPSPLVTADNLDIKGKIVLYETIEPDRIGIRQTSTLSDAVAFIEMNDEKTGYTIVLYPDSSADPTLYVSNFAGEKIKAYINSTSKPVATISYKGTIIGDKTAPAVAVFTSRGPNLASPGILKPDIIGPGVNIIAAWKKPVDNGNPAFNIDSGTSMSCPHLSGVAALIKSAHPDWSPAMIKSAIMTTATQINLNQDPILDQRHLPADIFAIGAGHVNPSMAMDPGLVYDIPSRDYISYLCSLYDEKQVAIIVRENIDCHGSEYQGIPEAQLNYPSFAVALGDTSLTYSRTVTNVGDAKSTYSVQIENVPGVNMVVEPTVLAFTELNQKKSYKVSFSRQDFTKNGSEYVQGSIAWVSTNHKVRIPVSVKMMNN</sequence>
<dbReference type="InterPro" id="IPR000209">
    <property type="entry name" value="Peptidase_S8/S53_dom"/>
</dbReference>
<evidence type="ECO:0000256" key="2">
    <source>
        <dbReference type="ARBA" id="ARBA00011073"/>
    </source>
</evidence>
<dbReference type="InterPro" id="IPR045051">
    <property type="entry name" value="SBT"/>
</dbReference>
<name>A0ABR0VTM0_REHGL</name>
<dbReference type="InterPro" id="IPR034197">
    <property type="entry name" value="Peptidases_S8_3"/>
</dbReference>
<keyword evidence="6 8" id="KW-0720">Serine protease</keyword>
<keyword evidence="7" id="KW-0325">Glycoprotein</keyword>
<keyword evidence="14" id="KW-1185">Reference proteome</keyword>
<dbReference type="Pfam" id="PF00082">
    <property type="entry name" value="Peptidase_S8"/>
    <property type="match status" value="1"/>
</dbReference>
<dbReference type="CDD" id="cd02120">
    <property type="entry name" value="PA_subtilisin_like"/>
    <property type="match status" value="1"/>
</dbReference>
<comment type="subcellular location">
    <subcellularLocation>
        <location evidence="1">Secreted</location>
    </subcellularLocation>
</comment>
<evidence type="ECO:0000313" key="13">
    <source>
        <dbReference type="EMBL" id="KAK6137655.1"/>
    </source>
</evidence>
<feature type="signal peptide" evidence="9">
    <location>
        <begin position="1"/>
        <end position="20"/>
    </location>
</feature>
<evidence type="ECO:0000259" key="10">
    <source>
        <dbReference type="Pfam" id="PF00082"/>
    </source>
</evidence>
<evidence type="ECO:0000256" key="9">
    <source>
        <dbReference type="SAM" id="SignalP"/>
    </source>
</evidence>
<evidence type="ECO:0000259" key="11">
    <source>
        <dbReference type="Pfam" id="PF05922"/>
    </source>
</evidence>
<dbReference type="Gene3D" id="3.50.30.30">
    <property type="match status" value="1"/>
</dbReference>
<dbReference type="Gene3D" id="2.60.40.2310">
    <property type="match status" value="1"/>
</dbReference>
<feature type="chain" id="PRO_5045043441" evidence="9">
    <location>
        <begin position="21"/>
        <end position="718"/>
    </location>
</feature>
<comment type="caution">
    <text evidence="13">The sequence shown here is derived from an EMBL/GenBank/DDBJ whole genome shotgun (WGS) entry which is preliminary data.</text>
</comment>
<feature type="domain" description="Peptidase S8/S53" evidence="10">
    <location>
        <begin position="126"/>
        <end position="541"/>
    </location>
</feature>
<evidence type="ECO:0000256" key="5">
    <source>
        <dbReference type="ARBA" id="ARBA00022801"/>
    </source>
</evidence>
<dbReference type="PROSITE" id="PS00136">
    <property type="entry name" value="SUBTILASE_ASP"/>
    <property type="match status" value="1"/>
</dbReference>
<keyword evidence="4 9" id="KW-0732">Signal</keyword>
<dbReference type="InterPro" id="IPR015500">
    <property type="entry name" value="Peptidase_S8_subtilisin-rel"/>
</dbReference>
<dbReference type="InterPro" id="IPR023827">
    <property type="entry name" value="Peptidase_S8_Asp-AS"/>
</dbReference>
<accession>A0ABR0VTM0</accession>